<comment type="catalytic activity">
    <reaction evidence="5">
        <text>succinate + ATP + CoA = succinyl-CoA + ADP + phosphate</text>
        <dbReference type="Rhea" id="RHEA:17661"/>
        <dbReference type="ChEBI" id="CHEBI:30031"/>
        <dbReference type="ChEBI" id="CHEBI:30616"/>
        <dbReference type="ChEBI" id="CHEBI:43474"/>
        <dbReference type="ChEBI" id="CHEBI:57287"/>
        <dbReference type="ChEBI" id="CHEBI:57292"/>
        <dbReference type="ChEBI" id="CHEBI:456216"/>
        <dbReference type="EC" id="6.2.1.5"/>
    </reaction>
</comment>
<dbReference type="PANTHER" id="PTHR11815">
    <property type="entry name" value="SUCCINYL-COA SYNTHETASE BETA CHAIN"/>
    <property type="match status" value="1"/>
</dbReference>
<sequence>MKLLEYQAKEVLSSLGIPIPPGRVARTPEEAAQACAELGPVAVKAQVPVGGRGKAGGIKVARTPEEARAAAEQIIGMDIKGFKVPLVYCEAALDIERELYLGFTVDRDARANILMLSGQGGMEIEQVAEEAPQAIARLYPNPWRGPLDFELNQLAWDAGLGEHVRALVPLVKKLYRAIPDYDALTAEINPLVVTREGELIAGDAKLETDENAAFRQREPEERYGEVLEGDRYEKEARKRNLTYVSLEGEIGIIGNGAGLCMGTLDLVQRAGGGAANFCDIGGGAKAEVVENALTVILMNPRVRGVLINVFGGITRGDEVARGLVQARDSLGMTLPLVVRLSGTNEEEGRAILKENGIEPGASGWEAAQKIVELTR</sequence>
<dbReference type="NCBIfam" id="NF001913">
    <property type="entry name" value="PRK00696.1"/>
    <property type="match status" value="1"/>
</dbReference>
<dbReference type="EMBL" id="JAEKNR010000217">
    <property type="protein sequence ID" value="MBJ7600705.1"/>
    <property type="molecule type" value="Genomic_DNA"/>
</dbReference>
<keyword evidence="5" id="KW-0816">Tricarboxylic acid cycle</keyword>
<dbReference type="InterPro" id="IPR013815">
    <property type="entry name" value="ATP_grasp_subdomain_1"/>
</dbReference>
<dbReference type="InterPro" id="IPR016102">
    <property type="entry name" value="Succinyl-CoA_synth-like"/>
</dbReference>
<gene>
    <name evidence="5 8" type="primary">sucC</name>
    <name evidence="8" type="ORF">JF922_21880</name>
</gene>
<comment type="similarity">
    <text evidence="5">Belongs to the succinate/malate CoA ligase beta subunit family.</text>
</comment>
<dbReference type="GO" id="GO:0005737">
    <property type="term" value="C:cytoplasm"/>
    <property type="evidence" value="ECO:0007669"/>
    <property type="project" value="UniProtKB-ARBA"/>
</dbReference>
<dbReference type="Proteomes" id="UP000612893">
    <property type="component" value="Unassembled WGS sequence"/>
</dbReference>
<name>A0A934KEJ2_9BACT</name>
<keyword evidence="9" id="KW-1185">Reference proteome</keyword>
<evidence type="ECO:0000256" key="5">
    <source>
        <dbReference type="HAMAP-Rule" id="MF_00558"/>
    </source>
</evidence>
<dbReference type="NCBIfam" id="TIGR01016">
    <property type="entry name" value="sucCoAbeta"/>
    <property type="match status" value="1"/>
</dbReference>
<feature type="binding site" evidence="5">
    <location>
        <position position="255"/>
    </location>
    <ligand>
        <name>substrate</name>
        <note>ligand shared with subunit alpha</note>
    </ligand>
</feature>
<feature type="domain" description="ATP-grasp" evidence="7">
    <location>
        <begin position="9"/>
        <end position="53"/>
    </location>
</feature>
<dbReference type="GO" id="GO:0005524">
    <property type="term" value="F:ATP binding"/>
    <property type="evidence" value="ECO:0007669"/>
    <property type="project" value="UniProtKB-UniRule"/>
</dbReference>
<protein>
    <recommendedName>
        <fullName evidence="5">Succinate--CoA ligase [ADP-forming] subunit beta</fullName>
        <ecNumber evidence="5">6.2.1.5</ecNumber>
    </recommendedName>
    <alternativeName>
        <fullName evidence="5">Succinyl-CoA synthetase subunit beta</fullName>
        <shortName evidence="5">SCS-beta</shortName>
    </alternativeName>
</protein>
<keyword evidence="3 5" id="KW-0547">Nucleotide-binding</keyword>
<keyword evidence="4 5" id="KW-0460">Magnesium</keyword>
<dbReference type="Gene3D" id="3.30.470.20">
    <property type="entry name" value="ATP-grasp fold, B domain"/>
    <property type="match status" value="1"/>
</dbReference>
<comment type="subunit">
    <text evidence="5">Heterotetramer of two alpha and two beta subunits.</text>
</comment>
<comment type="cofactor">
    <cofactor evidence="5">
        <name>Mg(2+)</name>
        <dbReference type="ChEBI" id="CHEBI:18420"/>
    </cofactor>
    <text evidence="5">Binds 1 Mg(2+) ion per subunit.</text>
</comment>
<feature type="binding site" evidence="5">
    <location>
        <position position="203"/>
    </location>
    <ligand>
        <name>Mg(2+)</name>
        <dbReference type="ChEBI" id="CHEBI:18420"/>
    </ligand>
</feature>
<dbReference type="SUPFAM" id="SSF52210">
    <property type="entry name" value="Succinyl-CoA synthetase domains"/>
    <property type="match status" value="1"/>
</dbReference>
<evidence type="ECO:0000256" key="3">
    <source>
        <dbReference type="ARBA" id="ARBA00022741"/>
    </source>
</evidence>
<evidence type="ECO:0000259" key="7">
    <source>
        <dbReference type="PROSITE" id="PS50975"/>
    </source>
</evidence>
<dbReference type="PROSITE" id="PS50975">
    <property type="entry name" value="ATP_GRASP"/>
    <property type="match status" value="1"/>
</dbReference>
<feature type="binding site" evidence="5">
    <location>
        <position position="93"/>
    </location>
    <ligand>
        <name>ATP</name>
        <dbReference type="ChEBI" id="CHEBI:30616"/>
    </ligand>
</feature>
<evidence type="ECO:0000256" key="6">
    <source>
        <dbReference type="PROSITE-ProRule" id="PRU00409"/>
    </source>
</evidence>
<dbReference type="RefSeq" id="WP_338204651.1">
    <property type="nucleotide sequence ID" value="NZ_JAEKNR010000217.1"/>
</dbReference>
<reference evidence="8" key="1">
    <citation type="submission" date="2020-10" db="EMBL/GenBank/DDBJ databases">
        <title>Ca. Dormibacterota MAGs.</title>
        <authorList>
            <person name="Montgomery K."/>
        </authorList>
    </citation>
    <scope>NUCLEOTIDE SEQUENCE [LARGE SCALE GENOMIC DNA]</scope>
    <source>
        <strain evidence="8">SC8812_S17_10</strain>
    </source>
</reference>
<dbReference type="GO" id="GO:0006099">
    <property type="term" value="P:tricarboxylic acid cycle"/>
    <property type="evidence" value="ECO:0007669"/>
    <property type="project" value="UniProtKB-UniRule"/>
</dbReference>
<keyword evidence="1 5" id="KW-0436">Ligase</keyword>
<dbReference type="InterPro" id="IPR005811">
    <property type="entry name" value="SUCC_ACL_C"/>
</dbReference>
<evidence type="ECO:0000313" key="9">
    <source>
        <dbReference type="Proteomes" id="UP000612893"/>
    </source>
</evidence>
<dbReference type="Pfam" id="PF00549">
    <property type="entry name" value="Ligase_CoA"/>
    <property type="match status" value="1"/>
</dbReference>
<feature type="binding site" evidence="5">
    <location>
        <position position="189"/>
    </location>
    <ligand>
        <name>Mg(2+)</name>
        <dbReference type="ChEBI" id="CHEBI:18420"/>
    </ligand>
</feature>
<evidence type="ECO:0000256" key="1">
    <source>
        <dbReference type="ARBA" id="ARBA00022598"/>
    </source>
</evidence>
<dbReference type="PIRSF" id="PIRSF001554">
    <property type="entry name" value="SucCS_beta"/>
    <property type="match status" value="1"/>
</dbReference>
<keyword evidence="2 5" id="KW-0479">Metal-binding</keyword>
<dbReference type="InterPro" id="IPR011761">
    <property type="entry name" value="ATP-grasp"/>
</dbReference>
<dbReference type="Pfam" id="PF08442">
    <property type="entry name" value="ATP-grasp_2"/>
    <property type="match status" value="1"/>
</dbReference>
<feature type="binding site" evidence="5">
    <location>
        <begin position="312"/>
        <end position="314"/>
    </location>
    <ligand>
        <name>substrate</name>
        <note>ligand shared with subunit alpha</note>
    </ligand>
</feature>
<feature type="binding site" evidence="5">
    <location>
        <position position="44"/>
    </location>
    <ligand>
        <name>ATP</name>
        <dbReference type="ChEBI" id="CHEBI:30616"/>
    </ligand>
</feature>
<dbReference type="EC" id="6.2.1.5" evidence="5"/>
<comment type="caution">
    <text evidence="8">The sequence shown here is derived from an EMBL/GenBank/DDBJ whole genome shotgun (WGS) entry which is preliminary data.</text>
</comment>
<organism evidence="8 9">
    <name type="scientific">Candidatus Nephthysia bennettiae</name>
    <dbReference type="NCBI Taxonomy" id="3127016"/>
    <lineage>
        <taxon>Bacteria</taxon>
        <taxon>Bacillati</taxon>
        <taxon>Candidatus Dormiibacterota</taxon>
        <taxon>Candidatus Dormibacteria</taxon>
        <taxon>Candidatus Dormibacterales</taxon>
        <taxon>Candidatus Dormibacteraceae</taxon>
        <taxon>Candidatus Nephthysia</taxon>
    </lineage>
</organism>
<comment type="pathway">
    <text evidence="5">Carbohydrate metabolism; tricarboxylic acid cycle; succinate from succinyl-CoA (ligase route): step 1/1.</text>
</comment>
<accession>A0A934KEJ2</accession>
<comment type="function">
    <text evidence="5">Succinyl-CoA synthetase functions in the citric acid cycle (TCA), coupling the hydrolysis of succinyl-CoA to the synthesis of either ATP or GTP and thus represents the only step of substrate-level phosphorylation in the TCA. The beta subunit provides nucleotide specificity of the enzyme and binds the substrate succinate, while the binding sites for coenzyme A and phosphate are found in the alpha subunit.</text>
</comment>
<dbReference type="InterPro" id="IPR005809">
    <property type="entry name" value="Succ_CoA_ligase-like_bsu"/>
</dbReference>
<proteinExistence type="inferred from homology"/>
<dbReference type="Gene3D" id="3.40.50.261">
    <property type="entry name" value="Succinyl-CoA synthetase domains"/>
    <property type="match status" value="1"/>
</dbReference>
<dbReference type="InterPro" id="IPR013650">
    <property type="entry name" value="ATP-grasp_succ-CoA_synth-type"/>
</dbReference>
<evidence type="ECO:0000256" key="2">
    <source>
        <dbReference type="ARBA" id="ARBA00022723"/>
    </source>
</evidence>
<keyword evidence="5 6" id="KW-0067">ATP-binding</keyword>
<evidence type="ECO:0000313" key="8">
    <source>
        <dbReference type="EMBL" id="MBJ7600705.1"/>
    </source>
</evidence>
<comment type="catalytic activity">
    <reaction evidence="5">
        <text>GTP + succinate + CoA = succinyl-CoA + GDP + phosphate</text>
        <dbReference type="Rhea" id="RHEA:22120"/>
        <dbReference type="ChEBI" id="CHEBI:30031"/>
        <dbReference type="ChEBI" id="CHEBI:37565"/>
        <dbReference type="ChEBI" id="CHEBI:43474"/>
        <dbReference type="ChEBI" id="CHEBI:57287"/>
        <dbReference type="ChEBI" id="CHEBI:57292"/>
        <dbReference type="ChEBI" id="CHEBI:58189"/>
    </reaction>
</comment>
<dbReference type="Gene3D" id="3.30.1490.20">
    <property type="entry name" value="ATP-grasp fold, A domain"/>
    <property type="match status" value="1"/>
</dbReference>
<dbReference type="GO" id="GO:0004775">
    <property type="term" value="F:succinate-CoA ligase (ADP-forming) activity"/>
    <property type="evidence" value="ECO:0007669"/>
    <property type="project" value="UniProtKB-UniRule"/>
</dbReference>
<dbReference type="GO" id="GO:0000287">
    <property type="term" value="F:magnesium ion binding"/>
    <property type="evidence" value="ECO:0007669"/>
    <property type="project" value="UniProtKB-UniRule"/>
</dbReference>
<dbReference type="SUPFAM" id="SSF56059">
    <property type="entry name" value="Glutathione synthetase ATP-binding domain-like"/>
    <property type="match status" value="1"/>
</dbReference>
<dbReference type="AlphaFoldDB" id="A0A934KEJ2"/>
<dbReference type="HAMAP" id="MF_00558">
    <property type="entry name" value="Succ_CoA_beta"/>
    <property type="match status" value="1"/>
</dbReference>
<dbReference type="PANTHER" id="PTHR11815:SF10">
    <property type="entry name" value="SUCCINATE--COA LIGASE [GDP-FORMING] SUBUNIT BETA, MITOCHONDRIAL"/>
    <property type="match status" value="1"/>
</dbReference>
<feature type="binding site" evidence="5">
    <location>
        <position position="98"/>
    </location>
    <ligand>
        <name>ATP</name>
        <dbReference type="ChEBI" id="CHEBI:30616"/>
    </ligand>
</feature>
<feature type="binding site" evidence="5">
    <location>
        <position position="90"/>
    </location>
    <ligand>
        <name>ATP</name>
        <dbReference type="ChEBI" id="CHEBI:30616"/>
    </ligand>
</feature>
<feature type="binding site" evidence="5">
    <location>
        <begin position="51"/>
        <end position="53"/>
    </location>
    <ligand>
        <name>ATP</name>
        <dbReference type="ChEBI" id="CHEBI:30616"/>
    </ligand>
</feature>
<evidence type="ECO:0000256" key="4">
    <source>
        <dbReference type="ARBA" id="ARBA00022842"/>
    </source>
</evidence>